<dbReference type="InParanoid" id="A0A0V0R2N3"/>
<name>A0A0V0R2N3_PSEPJ</name>
<evidence type="ECO:0000313" key="1">
    <source>
        <dbReference type="EMBL" id="KRX08771.1"/>
    </source>
</evidence>
<reference evidence="1 2" key="1">
    <citation type="journal article" date="2015" name="Sci. Rep.">
        <title>Genome of the facultative scuticociliatosis pathogen Pseudocohnilembus persalinus provides insight into its virulence through horizontal gene transfer.</title>
        <authorList>
            <person name="Xiong J."/>
            <person name="Wang G."/>
            <person name="Cheng J."/>
            <person name="Tian M."/>
            <person name="Pan X."/>
            <person name="Warren A."/>
            <person name="Jiang C."/>
            <person name="Yuan D."/>
            <person name="Miao W."/>
        </authorList>
    </citation>
    <scope>NUCLEOTIDE SEQUENCE [LARGE SCALE GENOMIC DNA]</scope>
    <source>
        <strain evidence="1">36N120E</strain>
    </source>
</reference>
<organism evidence="1 2">
    <name type="scientific">Pseudocohnilembus persalinus</name>
    <name type="common">Ciliate</name>
    <dbReference type="NCBI Taxonomy" id="266149"/>
    <lineage>
        <taxon>Eukaryota</taxon>
        <taxon>Sar</taxon>
        <taxon>Alveolata</taxon>
        <taxon>Ciliophora</taxon>
        <taxon>Intramacronucleata</taxon>
        <taxon>Oligohymenophorea</taxon>
        <taxon>Scuticociliatia</taxon>
        <taxon>Philasterida</taxon>
        <taxon>Pseudocohnilembidae</taxon>
        <taxon>Pseudocohnilembus</taxon>
    </lineage>
</organism>
<dbReference type="Proteomes" id="UP000054937">
    <property type="component" value="Unassembled WGS sequence"/>
</dbReference>
<evidence type="ECO:0000313" key="2">
    <source>
        <dbReference type="Proteomes" id="UP000054937"/>
    </source>
</evidence>
<protein>
    <submittedName>
        <fullName evidence="1">Uncharacterized protein</fullName>
    </submittedName>
</protein>
<sequence>MGLLEFRRRLDKIQKQKIFRKKEKQKPQSLDFISFTQESQEKQIHQSLQQLQQNRQSGFTLNNSHLNANSQSIDSIVGLRTKKYSDLLGQLYLRKQKLLDKYNDHDKLNKEQNSKAHKNNIKIKIQNVVEKQTQIEQKQDSTLLMQYKIRIIMYKQMIKINAWMNTQSKEDNIQNQILIKVIQLKKDKFINS</sequence>
<keyword evidence="2" id="KW-1185">Reference proteome</keyword>
<gene>
    <name evidence="1" type="ORF">PPERSA_08082</name>
</gene>
<dbReference type="AlphaFoldDB" id="A0A0V0R2N3"/>
<comment type="caution">
    <text evidence="1">The sequence shown here is derived from an EMBL/GenBank/DDBJ whole genome shotgun (WGS) entry which is preliminary data.</text>
</comment>
<dbReference type="EMBL" id="LDAU01000058">
    <property type="protein sequence ID" value="KRX08771.1"/>
    <property type="molecule type" value="Genomic_DNA"/>
</dbReference>
<proteinExistence type="predicted"/>
<accession>A0A0V0R2N3</accession>